<reference evidence="6" key="3">
    <citation type="submission" date="2025-09" db="UniProtKB">
        <authorList>
            <consortium name="Ensembl"/>
        </authorList>
    </citation>
    <scope>IDENTIFICATION</scope>
</reference>
<evidence type="ECO:0000256" key="4">
    <source>
        <dbReference type="ARBA" id="ARBA00023136"/>
    </source>
</evidence>
<comment type="subcellular location">
    <subcellularLocation>
        <location evidence="1">Nucleus inner membrane</location>
    </subcellularLocation>
</comment>
<feature type="domain" description="SUN" evidence="5">
    <location>
        <begin position="15"/>
        <end position="137"/>
    </location>
</feature>
<evidence type="ECO:0000313" key="7">
    <source>
        <dbReference type="Proteomes" id="UP000028760"/>
    </source>
</evidence>
<dbReference type="GO" id="GO:0005637">
    <property type="term" value="C:nuclear inner membrane"/>
    <property type="evidence" value="ECO:0007669"/>
    <property type="project" value="UniProtKB-SubCell"/>
</dbReference>
<accession>A0A096M665</accession>
<keyword evidence="3" id="KW-1133">Transmembrane helix</keyword>
<evidence type="ECO:0000256" key="1">
    <source>
        <dbReference type="ARBA" id="ARBA00004540"/>
    </source>
</evidence>
<dbReference type="OMA" id="YLMNGHE"/>
<dbReference type="GeneTree" id="ENSGT00940000174863"/>
<proteinExistence type="predicted"/>
<dbReference type="eggNOG" id="KOG2687">
    <property type="taxonomic scope" value="Eukaryota"/>
</dbReference>
<organism evidence="6 7">
    <name type="scientific">Poecilia formosa</name>
    <name type="common">Amazon molly</name>
    <name type="synonym">Limia formosa</name>
    <dbReference type="NCBI Taxonomy" id="48698"/>
    <lineage>
        <taxon>Eukaryota</taxon>
        <taxon>Metazoa</taxon>
        <taxon>Chordata</taxon>
        <taxon>Craniata</taxon>
        <taxon>Vertebrata</taxon>
        <taxon>Euteleostomi</taxon>
        <taxon>Actinopterygii</taxon>
        <taxon>Neopterygii</taxon>
        <taxon>Teleostei</taxon>
        <taxon>Neoteleostei</taxon>
        <taxon>Acanthomorphata</taxon>
        <taxon>Ovalentaria</taxon>
        <taxon>Atherinomorphae</taxon>
        <taxon>Cyprinodontiformes</taxon>
        <taxon>Poeciliidae</taxon>
        <taxon>Poeciliinae</taxon>
        <taxon>Poecilia</taxon>
    </lineage>
</organism>
<keyword evidence="7" id="KW-1185">Reference proteome</keyword>
<dbReference type="PANTHER" id="PTHR12911">
    <property type="entry name" value="SAD1/UNC-84-LIKE PROTEIN-RELATED"/>
    <property type="match status" value="1"/>
</dbReference>
<sequence length="137" mass="14968">PNFALESQGEPLQTGALILHKTTSKPYQSHKACRLLGASLRLPPVGPNVIKGRTRLNPGQCWAADFPGRLDIALSHKATITHVSLGHIPKSISPTSSVSSAPREFSVYGKKHLEDEESHLGTFLYDQEGDQLQTFKL</sequence>
<dbReference type="PANTHER" id="PTHR12911:SF22">
    <property type="entry name" value="SUN DOMAIN-CONTAINING PROTEIN 2"/>
    <property type="match status" value="1"/>
</dbReference>
<dbReference type="GO" id="GO:0034993">
    <property type="term" value="C:meiotic nuclear membrane microtubule tethering complex"/>
    <property type="evidence" value="ECO:0007669"/>
    <property type="project" value="TreeGrafter"/>
</dbReference>
<dbReference type="Ensembl" id="ENSPFOT00000028277.1">
    <property type="protein sequence ID" value="ENSPFOP00000026906.1"/>
    <property type="gene ID" value="ENSPFOG00000024443.1"/>
</dbReference>
<evidence type="ECO:0000313" key="6">
    <source>
        <dbReference type="Ensembl" id="ENSPFOP00000026906.1"/>
    </source>
</evidence>
<keyword evidence="2" id="KW-0812">Transmembrane</keyword>
<evidence type="ECO:0000256" key="3">
    <source>
        <dbReference type="ARBA" id="ARBA00022989"/>
    </source>
</evidence>
<reference evidence="7" key="1">
    <citation type="submission" date="2013-10" db="EMBL/GenBank/DDBJ databases">
        <authorList>
            <person name="Schartl M."/>
            <person name="Warren W."/>
        </authorList>
    </citation>
    <scope>NUCLEOTIDE SEQUENCE [LARGE SCALE GENOMIC DNA]</scope>
    <source>
        <strain evidence="7">female</strain>
    </source>
</reference>
<protein>
    <recommendedName>
        <fullName evidence="5">SUN domain-containing protein</fullName>
    </recommendedName>
</protein>
<dbReference type="AlphaFoldDB" id="A0A096M665"/>
<dbReference type="Pfam" id="PF07738">
    <property type="entry name" value="Sad1_UNC"/>
    <property type="match status" value="1"/>
</dbReference>
<dbReference type="EMBL" id="AYCK01014829">
    <property type="status" value="NOT_ANNOTATED_CDS"/>
    <property type="molecule type" value="Genomic_DNA"/>
</dbReference>
<dbReference type="Gene3D" id="2.60.120.260">
    <property type="entry name" value="Galactose-binding domain-like"/>
    <property type="match status" value="1"/>
</dbReference>
<dbReference type="Proteomes" id="UP000028760">
    <property type="component" value="Unassembled WGS sequence"/>
</dbReference>
<dbReference type="EMBL" id="AYCK01014828">
    <property type="status" value="NOT_ANNOTATED_CDS"/>
    <property type="molecule type" value="Genomic_DNA"/>
</dbReference>
<reference evidence="6" key="2">
    <citation type="submission" date="2025-08" db="UniProtKB">
        <authorList>
            <consortium name="Ensembl"/>
        </authorList>
    </citation>
    <scope>IDENTIFICATION</scope>
</reference>
<dbReference type="InterPro" id="IPR012919">
    <property type="entry name" value="SUN_dom"/>
</dbReference>
<keyword evidence="4" id="KW-0472">Membrane</keyword>
<dbReference type="GO" id="GO:0043495">
    <property type="term" value="F:protein-membrane adaptor activity"/>
    <property type="evidence" value="ECO:0007669"/>
    <property type="project" value="TreeGrafter"/>
</dbReference>
<name>A0A096M665_POEFO</name>
<dbReference type="STRING" id="48698.ENSPFOP00000026906"/>
<evidence type="ECO:0000259" key="5">
    <source>
        <dbReference type="PROSITE" id="PS51469"/>
    </source>
</evidence>
<dbReference type="InterPro" id="IPR045119">
    <property type="entry name" value="SUN1-5"/>
</dbReference>
<dbReference type="PROSITE" id="PS51469">
    <property type="entry name" value="SUN"/>
    <property type="match status" value="1"/>
</dbReference>
<evidence type="ECO:0000256" key="2">
    <source>
        <dbReference type="ARBA" id="ARBA00022692"/>
    </source>
</evidence>